<comment type="caution">
    <text evidence="2">The sequence shown here is derived from an EMBL/GenBank/DDBJ whole genome shotgun (WGS) entry which is preliminary data.</text>
</comment>
<dbReference type="Proteomes" id="UP000498980">
    <property type="component" value="Unassembled WGS sequence"/>
</dbReference>
<evidence type="ECO:0000256" key="1">
    <source>
        <dbReference type="SAM" id="MobiDB-lite"/>
    </source>
</evidence>
<name>A0A7J0CAX6_9ACTN</name>
<evidence type="ECO:0000313" key="2">
    <source>
        <dbReference type="EMBL" id="GFM99548.1"/>
    </source>
</evidence>
<dbReference type="EMBL" id="BLWC01000001">
    <property type="protein sequence ID" value="GFM99548.1"/>
    <property type="molecule type" value="Genomic_DNA"/>
</dbReference>
<keyword evidence="3" id="KW-1185">Reference proteome</keyword>
<evidence type="ECO:0000313" key="3">
    <source>
        <dbReference type="Proteomes" id="UP000498980"/>
    </source>
</evidence>
<reference evidence="2 3" key="1">
    <citation type="submission" date="2020-05" db="EMBL/GenBank/DDBJ databases">
        <title>Whole genome shotgun sequence of Streptomyces fulvorobeus NBRC 15897.</title>
        <authorList>
            <person name="Komaki H."/>
            <person name="Tamura T."/>
        </authorList>
    </citation>
    <scope>NUCLEOTIDE SEQUENCE [LARGE SCALE GENOMIC DNA]</scope>
    <source>
        <strain evidence="2 3">NBRC 15897</strain>
    </source>
</reference>
<gene>
    <name evidence="2" type="ORF">Sfulv_43590</name>
</gene>
<dbReference type="AlphaFoldDB" id="A0A7J0CAX6"/>
<organism evidence="2 3">
    <name type="scientific">Streptomyces fulvorobeus</name>
    <dbReference type="NCBI Taxonomy" id="284028"/>
    <lineage>
        <taxon>Bacteria</taxon>
        <taxon>Bacillati</taxon>
        <taxon>Actinomycetota</taxon>
        <taxon>Actinomycetes</taxon>
        <taxon>Kitasatosporales</taxon>
        <taxon>Streptomycetaceae</taxon>
        <taxon>Streptomyces</taxon>
    </lineage>
</organism>
<protein>
    <submittedName>
        <fullName evidence="2">Uncharacterized protein</fullName>
    </submittedName>
</protein>
<accession>A0A7J0CAX6</accession>
<feature type="region of interest" description="Disordered" evidence="1">
    <location>
        <begin position="52"/>
        <end position="75"/>
    </location>
</feature>
<sequence>MTVFAVSRASPPGMDPIPVAGHPLNLLFSLTPEAYGPGAAGTVPAGRPCGGRCAGPSAEGPGEGPVSVLGGPSGR</sequence>
<proteinExistence type="predicted"/>